<dbReference type="CDD" id="cd01109">
    <property type="entry name" value="HTH_YyaN"/>
    <property type="match status" value="1"/>
</dbReference>
<keyword evidence="4" id="KW-1185">Reference proteome</keyword>
<accession>A0ABU0TQB1</accession>
<organism evidence="3 4">
    <name type="scientific">Microbacterium trichothecenolyticum</name>
    <name type="common">Aureobacterium trichothecenolyticum</name>
    <dbReference type="NCBI Taxonomy" id="69370"/>
    <lineage>
        <taxon>Bacteria</taxon>
        <taxon>Bacillati</taxon>
        <taxon>Actinomycetota</taxon>
        <taxon>Actinomycetes</taxon>
        <taxon>Micrococcales</taxon>
        <taxon>Microbacteriaceae</taxon>
        <taxon>Microbacterium</taxon>
    </lineage>
</organism>
<dbReference type="Gene3D" id="1.10.1660.10">
    <property type="match status" value="1"/>
</dbReference>
<name>A0ABU0TQB1_MICTR</name>
<gene>
    <name evidence="3" type="ORF">QE412_000432</name>
</gene>
<dbReference type="PROSITE" id="PS50937">
    <property type="entry name" value="HTH_MERR_2"/>
    <property type="match status" value="1"/>
</dbReference>
<feature type="domain" description="HTH merR-type" evidence="2">
    <location>
        <begin position="41"/>
        <end position="106"/>
    </location>
</feature>
<dbReference type="PANTHER" id="PTHR30204">
    <property type="entry name" value="REDOX-CYCLING DRUG-SENSING TRANSCRIPTIONAL ACTIVATOR SOXR"/>
    <property type="match status" value="1"/>
</dbReference>
<comment type="caution">
    <text evidence="3">The sequence shown here is derived from an EMBL/GenBank/DDBJ whole genome shotgun (WGS) entry which is preliminary data.</text>
</comment>
<keyword evidence="1 3" id="KW-0238">DNA-binding</keyword>
<dbReference type="Proteomes" id="UP001226691">
    <property type="component" value="Unassembled WGS sequence"/>
</dbReference>
<evidence type="ECO:0000256" key="1">
    <source>
        <dbReference type="ARBA" id="ARBA00023125"/>
    </source>
</evidence>
<dbReference type="Pfam" id="PF13411">
    <property type="entry name" value="MerR_1"/>
    <property type="match status" value="1"/>
</dbReference>
<evidence type="ECO:0000313" key="3">
    <source>
        <dbReference type="EMBL" id="MDQ1121859.1"/>
    </source>
</evidence>
<dbReference type="InterPro" id="IPR047057">
    <property type="entry name" value="MerR_fam"/>
</dbReference>
<sequence>MSTKALIDRLLDSEEPAESVITALHELLDDATAEDADPVPIAEASALTGLSAATLRYYEAERLVCPARAGAGYRAYRPADLRRLVFLTRMRLSGMGMRELKRYIRLVDDGEHTVAERRQIMIEQRDRIRTRMRELHLALAATEYKIASYGGAPAPEMPKAIS</sequence>
<dbReference type="PANTHER" id="PTHR30204:SF98">
    <property type="entry name" value="HTH-TYPE TRANSCRIPTIONAL REGULATOR ADHR"/>
    <property type="match status" value="1"/>
</dbReference>
<reference evidence="3 4" key="1">
    <citation type="submission" date="2023-07" db="EMBL/GenBank/DDBJ databases">
        <title>Functional and genomic diversity of the sorghum phyllosphere microbiome.</title>
        <authorList>
            <person name="Shade A."/>
        </authorList>
    </citation>
    <scope>NUCLEOTIDE SEQUENCE [LARGE SCALE GENOMIC DNA]</scope>
    <source>
        <strain evidence="3 4">SORGH_AS_1207</strain>
    </source>
</reference>
<dbReference type="RefSeq" id="WP_307479569.1">
    <property type="nucleotide sequence ID" value="NZ_JAUTBF010000001.1"/>
</dbReference>
<dbReference type="SUPFAM" id="SSF46955">
    <property type="entry name" value="Putative DNA-binding domain"/>
    <property type="match status" value="1"/>
</dbReference>
<evidence type="ECO:0000259" key="2">
    <source>
        <dbReference type="PROSITE" id="PS50937"/>
    </source>
</evidence>
<dbReference type="InterPro" id="IPR000551">
    <property type="entry name" value="MerR-type_HTH_dom"/>
</dbReference>
<dbReference type="GO" id="GO:0003677">
    <property type="term" value="F:DNA binding"/>
    <property type="evidence" value="ECO:0007669"/>
    <property type="project" value="UniProtKB-KW"/>
</dbReference>
<evidence type="ECO:0000313" key="4">
    <source>
        <dbReference type="Proteomes" id="UP001226691"/>
    </source>
</evidence>
<protein>
    <submittedName>
        <fullName evidence="3">DNA-binding transcriptional MerR regulator</fullName>
    </submittedName>
</protein>
<proteinExistence type="predicted"/>
<dbReference type="InterPro" id="IPR009061">
    <property type="entry name" value="DNA-bd_dom_put_sf"/>
</dbReference>
<dbReference type="SMART" id="SM00422">
    <property type="entry name" value="HTH_MERR"/>
    <property type="match status" value="1"/>
</dbReference>
<dbReference type="EMBL" id="JAUTBF010000001">
    <property type="protein sequence ID" value="MDQ1121859.1"/>
    <property type="molecule type" value="Genomic_DNA"/>
</dbReference>